<feature type="transmembrane region" description="Helical" evidence="1">
    <location>
        <begin position="12"/>
        <end position="32"/>
    </location>
</feature>
<dbReference type="RefSeq" id="WP_117626970.1">
    <property type="nucleotide sequence ID" value="NZ_CAUHGS010000014.1"/>
</dbReference>
<feature type="transmembrane region" description="Helical" evidence="1">
    <location>
        <begin position="294"/>
        <end position="314"/>
    </location>
</feature>
<evidence type="ECO:0000256" key="1">
    <source>
        <dbReference type="SAM" id="Phobius"/>
    </source>
</evidence>
<dbReference type="InterPro" id="IPR032834">
    <property type="entry name" value="NatK-like_C"/>
</dbReference>
<dbReference type="CDD" id="cd16935">
    <property type="entry name" value="HATPase_AgrC-ComD-like"/>
    <property type="match status" value="1"/>
</dbReference>
<keyword evidence="1" id="KW-1133">Transmembrane helix</keyword>
<reference evidence="3 4" key="1">
    <citation type="submission" date="2018-08" db="EMBL/GenBank/DDBJ databases">
        <title>A genome reference for cultivated species of the human gut microbiota.</title>
        <authorList>
            <person name="Zou Y."/>
            <person name="Xue W."/>
            <person name="Luo G."/>
        </authorList>
    </citation>
    <scope>NUCLEOTIDE SEQUENCE [LARGE SCALE GENOMIC DNA]</scope>
    <source>
        <strain evidence="3 4">AF14-18</strain>
    </source>
</reference>
<evidence type="ECO:0000313" key="4">
    <source>
        <dbReference type="Proteomes" id="UP000284543"/>
    </source>
</evidence>
<dbReference type="InterPro" id="IPR036890">
    <property type="entry name" value="HATPase_C_sf"/>
</dbReference>
<keyword evidence="1" id="KW-0472">Membrane</keyword>
<dbReference type="EMBL" id="QRZM01000006">
    <property type="protein sequence ID" value="RGV74790.1"/>
    <property type="molecule type" value="Genomic_DNA"/>
</dbReference>
<comment type="caution">
    <text evidence="3">The sequence shown here is derived from an EMBL/GenBank/DDBJ whole genome shotgun (WGS) entry which is preliminary data.</text>
</comment>
<name>A0A412Z489_9FIRM</name>
<feature type="transmembrane region" description="Helical" evidence="1">
    <location>
        <begin position="265"/>
        <end position="282"/>
    </location>
</feature>
<feature type="transmembrane region" description="Helical" evidence="1">
    <location>
        <begin position="379"/>
        <end position="401"/>
    </location>
</feature>
<sequence>MKNQKLVSLRPIIVITASAILSVLFILILYYADNKYTVGGKQPELGRLELTLGDMEENPYRYLVTGWEFYPDLLLGPDAFDGAEKPAGVTAAVGKYGQMRRNQRGTKGTYRLVLELPEKGGPFALELPEIEGASRVYIGGELVREWGSIEDVRSGMKRFVFPLTQGRDTELIIQAAALGAFHSQNFSPPLLGVYDAVTGIRDVGLLLKVMVLGLAVSAAGLSLHLAVKIRWWRGFLFCLFCLCFVGYQLWPLARERIQLGLQPWYGIQVFCFYAMLWLMVILENDLYRIKGGKVSAAMGIFCILALVYGCYAQYGTAAAADLFSYITQWYKFAIACHLILVAYMAMAEGMERSQTLLVIAVVLVSALFMEQLLPLYEPIIGGSFLTIGCVVIMVGMLSILWQDMADAFRARTFFVTETGRMNRQLAMQRDHYRQLNARIEETRRIRHDMRHHIRLLQAYAAEGNLEHVKAYLGQLSPAMDSMGPVTFTSNYALDAVLCHYTALAEKEKIETDIRVMVPGRTVLPDDELCVVMGNLLENAVEACKRQESGRKFIFLRCLQDDSRLSIVLDNSFMGDVQYERGYFRSSKRESVGIGVESVKAIVKRHGGIGTFVPEEKVFKVSIILPLKDEG</sequence>
<evidence type="ECO:0000313" key="3">
    <source>
        <dbReference type="EMBL" id="RGV74790.1"/>
    </source>
</evidence>
<dbReference type="PANTHER" id="PTHR40448">
    <property type="entry name" value="TWO-COMPONENT SENSOR HISTIDINE KINASE"/>
    <property type="match status" value="1"/>
</dbReference>
<dbReference type="Proteomes" id="UP000284543">
    <property type="component" value="Unassembled WGS sequence"/>
</dbReference>
<organism evidence="3 4">
    <name type="scientific">Enterocloster bolteae</name>
    <dbReference type="NCBI Taxonomy" id="208479"/>
    <lineage>
        <taxon>Bacteria</taxon>
        <taxon>Bacillati</taxon>
        <taxon>Bacillota</taxon>
        <taxon>Clostridia</taxon>
        <taxon>Lachnospirales</taxon>
        <taxon>Lachnospiraceae</taxon>
        <taxon>Enterocloster</taxon>
    </lineage>
</organism>
<gene>
    <name evidence="3" type="ORF">DWW02_15735</name>
</gene>
<dbReference type="Gene3D" id="3.30.565.10">
    <property type="entry name" value="Histidine kinase-like ATPase, C-terminal domain"/>
    <property type="match status" value="1"/>
</dbReference>
<dbReference type="SUPFAM" id="SSF55874">
    <property type="entry name" value="ATPase domain of HSP90 chaperone/DNA topoisomerase II/histidine kinase"/>
    <property type="match status" value="1"/>
</dbReference>
<dbReference type="PANTHER" id="PTHR40448:SF1">
    <property type="entry name" value="TWO-COMPONENT SENSOR HISTIDINE KINASE"/>
    <property type="match status" value="1"/>
</dbReference>
<dbReference type="GO" id="GO:0042802">
    <property type="term" value="F:identical protein binding"/>
    <property type="evidence" value="ECO:0007669"/>
    <property type="project" value="TreeGrafter"/>
</dbReference>
<dbReference type="AlphaFoldDB" id="A0A412Z489"/>
<feature type="transmembrane region" description="Helical" evidence="1">
    <location>
        <begin position="205"/>
        <end position="227"/>
    </location>
</feature>
<evidence type="ECO:0000259" key="2">
    <source>
        <dbReference type="Pfam" id="PF14501"/>
    </source>
</evidence>
<feature type="transmembrane region" description="Helical" evidence="1">
    <location>
        <begin position="234"/>
        <end position="253"/>
    </location>
</feature>
<proteinExistence type="predicted"/>
<keyword evidence="3" id="KW-0547">Nucleotide-binding</keyword>
<keyword evidence="3" id="KW-0067">ATP-binding</keyword>
<feature type="transmembrane region" description="Helical" evidence="1">
    <location>
        <begin position="356"/>
        <end position="373"/>
    </location>
</feature>
<protein>
    <submittedName>
        <fullName evidence="3">ATP-binding protein</fullName>
    </submittedName>
</protein>
<accession>A0A412Z489</accession>
<dbReference type="GO" id="GO:0005524">
    <property type="term" value="F:ATP binding"/>
    <property type="evidence" value="ECO:0007669"/>
    <property type="project" value="UniProtKB-KW"/>
</dbReference>
<dbReference type="Pfam" id="PF14501">
    <property type="entry name" value="HATPase_c_5"/>
    <property type="match status" value="1"/>
</dbReference>
<feature type="domain" description="Sensor histidine kinase NatK-like C-terminal" evidence="2">
    <location>
        <begin position="527"/>
        <end position="625"/>
    </location>
</feature>
<feature type="transmembrane region" description="Helical" evidence="1">
    <location>
        <begin position="326"/>
        <end position="344"/>
    </location>
</feature>
<keyword evidence="1" id="KW-0812">Transmembrane</keyword>